<feature type="compositionally biased region" description="Basic residues" evidence="1">
    <location>
        <begin position="21"/>
        <end position="34"/>
    </location>
</feature>
<reference evidence="2" key="1">
    <citation type="submission" date="2013-05" db="EMBL/GenBank/DDBJ databases">
        <title>Draft genome sequences of six wheat associated Fusarium spp. isolates.</title>
        <authorList>
            <person name="Moolhuijzen P.M."/>
            <person name="Manners J.M."/>
            <person name="Wilcox S."/>
            <person name="Bellgard M.I."/>
            <person name="Gardiner D.M."/>
        </authorList>
    </citation>
    <scope>NUCLEOTIDE SEQUENCE</scope>
    <source>
        <strain evidence="2">CS3487</strain>
        <strain evidence="2">CS3487</strain>
    </source>
</reference>
<name>A0A096PDA1_FUSPS</name>
<comment type="caution">
    <text evidence="2">The sequence shown here is derived from an EMBL/GenBank/DDBJ whole genome shotgun (WGS) entry which is preliminary data.</text>
</comment>
<dbReference type="AlphaFoldDB" id="A0A096PDA1"/>
<protein>
    <submittedName>
        <fullName evidence="2">WGS project CBME000000000 data, contig CS3487_c000333</fullName>
    </submittedName>
</protein>
<accession>A0A096PDA1</accession>
<organism evidence="2">
    <name type="scientific">Fusarium pseudograminearum CS3487</name>
    <dbReference type="NCBI Taxonomy" id="1318458"/>
    <lineage>
        <taxon>Eukaryota</taxon>
        <taxon>Fungi</taxon>
        <taxon>Dikarya</taxon>
        <taxon>Ascomycota</taxon>
        <taxon>Pezizomycotina</taxon>
        <taxon>Sordariomycetes</taxon>
        <taxon>Hypocreomycetidae</taxon>
        <taxon>Hypocreales</taxon>
        <taxon>Nectriaceae</taxon>
        <taxon>Fusarium</taxon>
    </lineage>
</organism>
<sequence>MPQRPQAHALCHTSSSTLRLHPARHLARPPRRMFRTPLQPRNSSTGLFKKRETDMAHGGIRDECTTFVSDASK</sequence>
<gene>
    <name evidence="2" type="ORF">BN848_0020550</name>
</gene>
<dbReference type="EMBL" id="CBME010000331">
    <property type="protein sequence ID" value="CEG02665.1"/>
    <property type="molecule type" value="Genomic_DNA"/>
</dbReference>
<proteinExistence type="predicted"/>
<feature type="region of interest" description="Disordered" evidence="1">
    <location>
        <begin position="1"/>
        <end position="55"/>
    </location>
</feature>
<evidence type="ECO:0000256" key="1">
    <source>
        <dbReference type="SAM" id="MobiDB-lite"/>
    </source>
</evidence>
<evidence type="ECO:0000313" key="2">
    <source>
        <dbReference type="EMBL" id="CEG02665.1"/>
    </source>
</evidence>